<keyword evidence="3" id="KW-0378">Hydrolase</keyword>
<keyword evidence="4" id="KW-0862">Zinc</keyword>
<dbReference type="SUPFAM" id="SSF53187">
    <property type="entry name" value="Zn-dependent exopeptidases"/>
    <property type="match status" value="1"/>
</dbReference>
<dbReference type="STRING" id="1280952.HJA_13935"/>
<comment type="cofactor">
    <cofactor evidence="1">
        <name>Zn(2+)</name>
        <dbReference type="ChEBI" id="CHEBI:29105"/>
    </cofactor>
</comment>
<feature type="domain" description="Peptidase M14" evidence="6">
    <location>
        <begin position="28"/>
        <end position="311"/>
    </location>
</feature>
<evidence type="ECO:0000313" key="7">
    <source>
        <dbReference type="EMBL" id="KCZ86985.1"/>
    </source>
</evidence>
<dbReference type="GO" id="GO:0016788">
    <property type="term" value="F:hydrolase activity, acting on ester bonds"/>
    <property type="evidence" value="ECO:0007669"/>
    <property type="project" value="InterPro"/>
</dbReference>
<protein>
    <recommendedName>
        <fullName evidence="6">Peptidase M14 domain-containing protein</fullName>
    </recommendedName>
</protein>
<comment type="similarity">
    <text evidence="5">Belongs to the peptidase M14 family.</text>
</comment>
<evidence type="ECO:0000256" key="2">
    <source>
        <dbReference type="ARBA" id="ARBA00022723"/>
    </source>
</evidence>
<dbReference type="eggNOG" id="COG2866">
    <property type="taxonomic scope" value="Bacteria"/>
</dbReference>
<dbReference type="GO" id="GO:0008270">
    <property type="term" value="F:zinc ion binding"/>
    <property type="evidence" value="ECO:0007669"/>
    <property type="project" value="InterPro"/>
</dbReference>
<keyword evidence="2" id="KW-0479">Metal-binding</keyword>
<evidence type="ECO:0000256" key="3">
    <source>
        <dbReference type="ARBA" id="ARBA00022801"/>
    </source>
</evidence>
<evidence type="ECO:0000313" key="8">
    <source>
        <dbReference type="Proteomes" id="UP000024816"/>
    </source>
</evidence>
<name>A0A059F8S3_9PROT</name>
<evidence type="ECO:0000259" key="6">
    <source>
        <dbReference type="PROSITE" id="PS52035"/>
    </source>
</evidence>
<evidence type="ECO:0000256" key="4">
    <source>
        <dbReference type="ARBA" id="ARBA00022833"/>
    </source>
</evidence>
<dbReference type="PROSITE" id="PS52035">
    <property type="entry name" value="PEPTIDASE_M14"/>
    <property type="match status" value="1"/>
</dbReference>
<dbReference type="RefSeq" id="WP_035583378.1">
    <property type="nucleotide sequence ID" value="NZ_ARYJ01000010.1"/>
</dbReference>
<accession>A0A059F8S3</accession>
<dbReference type="Proteomes" id="UP000024816">
    <property type="component" value="Unassembled WGS sequence"/>
</dbReference>
<keyword evidence="8" id="KW-1185">Reference proteome</keyword>
<comment type="caution">
    <text evidence="5">Lacks conserved residue(s) required for the propagation of feature annotation.</text>
</comment>
<proteinExistence type="inferred from homology"/>
<dbReference type="EMBL" id="ARYJ01000010">
    <property type="protein sequence ID" value="KCZ86985.1"/>
    <property type="molecule type" value="Genomic_DNA"/>
</dbReference>
<dbReference type="GO" id="GO:0006508">
    <property type="term" value="P:proteolysis"/>
    <property type="evidence" value="ECO:0007669"/>
    <property type="project" value="InterPro"/>
</dbReference>
<dbReference type="PATRIC" id="fig|1280952.3.peg.2789"/>
<organism evidence="7 8">
    <name type="scientific">Hyphomonas jannaschiana VP2</name>
    <dbReference type="NCBI Taxonomy" id="1280952"/>
    <lineage>
        <taxon>Bacteria</taxon>
        <taxon>Pseudomonadati</taxon>
        <taxon>Pseudomonadota</taxon>
        <taxon>Alphaproteobacteria</taxon>
        <taxon>Hyphomonadales</taxon>
        <taxon>Hyphomonadaceae</taxon>
        <taxon>Hyphomonas</taxon>
    </lineage>
</organism>
<dbReference type="Gene3D" id="3.40.630.10">
    <property type="entry name" value="Zn peptidases"/>
    <property type="match status" value="1"/>
</dbReference>
<gene>
    <name evidence="7" type="ORF">HJA_13935</name>
</gene>
<sequence>MAFDPSIGVPGKPWGDAERDKWRALQTPQRSYADDVLSRMDGLDERFERVTYGRIEYAGESYDLHAFRSRDWDPALPTALVTGGVHGYETSGVMGALAFLEQSAAAYAGKVNLLVAPCVSPWAYERINRWNYDAIDPNRNFRADGPAREATALIELVRATSRDYLLHIDLHETTDSDETEFRPALSARDGKPFEPGTIPDGFYLVADSEDPQLDFQQAVISAVEQVTHIAPADEKGEIIGSPIIGPGIIEYPLTQLALCASITNAQFKTTTEVYPDSPRVTPEDCNRAQVAAVCAALDFALANSVRFIQPG</sequence>
<comment type="caution">
    <text evidence="7">The sequence shown here is derived from an EMBL/GenBank/DDBJ whole genome shotgun (WGS) entry which is preliminary data.</text>
</comment>
<evidence type="ECO:0000256" key="1">
    <source>
        <dbReference type="ARBA" id="ARBA00001947"/>
    </source>
</evidence>
<dbReference type="Pfam" id="PF24827">
    <property type="entry name" value="AstE_AspA_cat"/>
    <property type="match status" value="1"/>
</dbReference>
<evidence type="ECO:0000256" key="5">
    <source>
        <dbReference type="PROSITE-ProRule" id="PRU01379"/>
    </source>
</evidence>
<dbReference type="InterPro" id="IPR000834">
    <property type="entry name" value="Peptidase_M14"/>
</dbReference>
<dbReference type="GO" id="GO:0004181">
    <property type="term" value="F:metallocarboxypeptidase activity"/>
    <property type="evidence" value="ECO:0007669"/>
    <property type="project" value="InterPro"/>
</dbReference>
<dbReference type="AlphaFoldDB" id="A0A059F8S3"/>
<dbReference type="CDD" id="cd06231">
    <property type="entry name" value="M14_REP34-like"/>
    <property type="match status" value="1"/>
</dbReference>
<reference evidence="7 8" key="1">
    <citation type="journal article" date="2014" name="Antonie Van Leeuwenhoek">
        <title>Hyphomonas beringensis sp. nov. and Hyphomonas chukchiensis sp. nov., isolated from surface seawater of the Bering Sea and Chukchi Sea.</title>
        <authorList>
            <person name="Li C."/>
            <person name="Lai Q."/>
            <person name="Li G."/>
            <person name="Dong C."/>
            <person name="Wang J."/>
            <person name="Liao Y."/>
            <person name="Shao Z."/>
        </authorList>
    </citation>
    <scope>NUCLEOTIDE SEQUENCE [LARGE SCALE GENOMIC DNA]</scope>
    <source>
        <strain evidence="7 8">VP2</strain>
    </source>
</reference>
<dbReference type="InterPro" id="IPR055438">
    <property type="entry name" value="AstE_AspA_cat"/>
</dbReference>